<keyword evidence="1" id="KW-0472">Membrane</keyword>
<keyword evidence="1" id="KW-1133">Transmembrane helix</keyword>
<dbReference type="RefSeq" id="WP_153834927.1">
    <property type="nucleotide sequence ID" value="NZ_JBHUMW010000094.1"/>
</dbReference>
<sequence>MGEKTGFMTVLFIFGAFVIPFMLTMYINNIEGSKLLTLSTEMQQMVSAEGGVTDKVEHAVNELSGKGVEITFKDSAGNPVTGRVPVGEKINIHYKYGDFETSNSTTILKRNSD</sequence>
<comment type="caution">
    <text evidence="2">The sequence shown here is derived from an EMBL/GenBank/DDBJ whole genome shotgun (WGS) entry which is preliminary data.</text>
</comment>
<reference evidence="2 3" key="1">
    <citation type="submission" date="2019-10" db="EMBL/GenBank/DDBJ databases">
        <title>Gracilibacillus salitolerans sp. nov., a moderate halophile isolated from a saline soil in northwest China.</title>
        <authorList>
            <person name="Gan L."/>
        </authorList>
    </citation>
    <scope>NUCLEOTIDE SEQUENCE [LARGE SCALE GENOMIC DNA]</scope>
    <source>
        <strain evidence="2 3">TP2-8</strain>
    </source>
</reference>
<evidence type="ECO:0008006" key="4">
    <source>
        <dbReference type="Google" id="ProtNLM"/>
    </source>
</evidence>
<name>A0A6N7R1D3_9BACI</name>
<evidence type="ECO:0000256" key="1">
    <source>
        <dbReference type="SAM" id="Phobius"/>
    </source>
</evidence>
<feature type="transmembrane region" description="Helical" evidence="1">
    <location>
        <begin position="6"/>
        <end position="27"/>
    </location>
</feature>
<organism evidence="2 3">
    <name type="scientific">Gracilibacillus thailandensis</name>
    <dbReference type="NCBI Taxonomy" id="563735"/>
    <lineage>
        <taxon>Bacteria</taxon>
        <taxon>Bacillati</taxon>
        <taxon>Bacillota</taxon>
        <taxon>Bacilli</taxon>
        <taxon>Bacillales</taxon>
        <taxon>Bacillaceae</taxon>
        <taxon>Gracilibacillus</taxon>
    </lineage>
</organism>
<dbReference type="EMBL" id="WJEE01000012">
    <property type="protein sequence ID" value="MRI66169.1"/>
    <property type="molecule type" value="Genomic_DNA"/>
</dbReference>
<gene>
    <name evidence="2" type="ORF">GH885_07395</name>
</gene>
<dbReference type="Proteomes" id="UP000435187">
    <property type="component" value="Unassembled WGS sequence"/>
</dbReference>
<dbReference type="AlphaFoldDB" id="A0A6N7R1D3"/>
<protein>
    <recommendedName>
        <fullName evidence="4">DUF4320 family protein</fullName>
    </recommendedName>
</protein>
<accession>A0A6N7R1D3</accession>
<evidence type="ECO:0000313" key="2">
    <source>
        <dbReference type="EMBL" id="MRI66169.1"/>
    </source>
</evidence>
<proteinExistence type="predicted"/>
<evidence type="ECO:0000313" key="3">
    <source>
        <dbReference type="Proteomes" id="UP000435187"/>
    </source>
</evidence>
<keyword evidence="1" id="KW-0812">Transmembrane</keyword>
<keyword evidence="3" id="KW-1185">Reference proteome</keyword>